<evidence type="ECO:0000313" key="2">
    <source>
        <dbReference type="Proteomes" id="UP000660729"/>
    </source>
</evidence>
<sequence>MARPSFLPQHITALVVKVPTDDLIVYEDCIDPFPALRSIEYRPNTHITHRCDSKHAVKHIFEQEDFETIRAFRMWKKVRGLKGFSITAEAPPKWQDGVVTGVWEANVKKMEMLLNPLVTQPKPKTVQISSSCCGFSDATALQYQKCTNMSPSEHIRSAILKMKAGSTKEGDYFEEDVLQRPDAVVIDAFTKDPEGFISWARKMKSTKDNIEASKSVAK</sequence>
<keyword evidence="2" id="KW-1185">Reference proteome</keyword>
<name>A0A8H6RAR3_9PEZI</name>
<proteinExistence type="predicted"/>
<dbReference type="AlphaFoldDB" id="A0A8H6RAR3"/>
<dbReference type="EMBL" id="JABCIY010000213">
    <property type="protein sequence ID" value="KAF7188184.1"/>
    <property type="molecule type" value="Genomic_DNA"/>
</dbReference>
<evidence type="ECO:0000313" key="1">
    <source>
        <dbReference type="EMBL" id="KAF7188184.1"/>
    </source>
</evidence>
<dbReference type="Proteomes" id="UP000660729">
    <property type="component" value="Unassembled WGS sequence"/>
</dbReference>
<protein>
    <submittedName>
        <fullName evidence="1">Uncharacterized protein</fullName>
    </submittedName>
</protein>
<comment type="caution">
    <text evidence="1">The sequence shown here is derived from an EMBL/GenBank/DDBJ whole genome shotgun (WGS) entry which is preliminary data.</text>
</comment>
<gene>
    <name evidence="1" type="ORF">HII31_10469</name>
</gene>
<accession>A0A8H6RAR3</accession>
<reference evidence="1" key="1">
    <citation type="submission" date="2020-04" db="EMBL/GenBank/DDBJ databases">
        <title>Draft genome resource of the tomato pathogen Pseudocercospora fuligena.</title>
        <authorList>
            <person name="Zaccaron A."/>
        </authorList>
    </citation>
    <scope>NUCLEOTIDE SEQUENCE</scope>
    <source>
        <strain evidence="1">PF001</strain>
    </source>
</reference>
<organism evidence="1 2">
    <name type="scientific">Pseudocercospora fuligena</name>
    <dbReference type="NCBI Taxonomy" id="685502"/>
    <lineage>
        <taxon>Eukaryota</taxon>
        <taxon>Fungi</taxon>
        <taxon>Dikarya</taxon>
        <taxon>Ascomycota</taxon>
        <taxon>Pezizomycotina</taxon>
        <taxon>Dothideomycetes</taxon>
        <taxon>Dothideomycetidae</taxon>
        <taxon>Mycosphaerellales</taxon>
        <taxon>Mycosphaerellaceae</taxon>
        <taxon>Pseudocercospora</taxon>
    </lineage>
</organism>